<sequence length="77" mass="8557">MTGGKLAGLKLEPAEGRGEDDEEEEEEEEKEKEEEKKDEKDEKDEGGSAPQKASPLQFQKRKKLAPASEKPAKKSKS</sequence>
<gene>
    <name evidence="2" type="ORF">CYMTET_56549</name>
</gene>
<accession>A0AAE0BAP0</accession>
<protein>
    <submittedName>
        <fullName evidence="2">Uncharacterized protein</fullName>
    </submittedName>
</protein>
<evidence type="ECO:0000313" key="3">
    <source>
        <dbReference type="Proteomes" id="UP001190700"/>
    </source>
</evidence>
<name>A0AAE0BAP0_9CHLO</name>
<evidence type="ECO:0000313" key="2">
    <source>
        <dbReference type="EMBL" id="KAK3233128.1"/>
    </source>
</evidence>
<proteinExistence type="predicted"/>
<organism evidence="2 3">
    <name type="scientific">Cymbomonas tetramitiformis</name>
    <dbReference type="NCBI Taxonomy" id="36881"/>
    <lineage>
        <taxon>Eukaryota</taxon>
        <taxon>Viridiplantae</taxon>
        <taxon>Chlorophyta</taxon>
        <taxon>Pyramimonadophyceae</taxon>
        <taxon>Pyramimonadales</taxon>
        <taxon>Pyramimonadaceae</taxon>
        <taxon>Cymbomonas</taxon>
    </lineage>
</organism>
<dbReference type="AlphaFoldDB" id="A0AAE0BAP0"/>
<dbReference type="Proteomes" id="UP001190700">
    <property type="component" value="Unassembled WGS sequence"/>
</dbReference>
<keyword evidence="3" id="KW-1185">Reference proteome</keyword>
<feature type="compositionally biased region" description="Basic and acidic residues" evidence="1">
    <location>
        <begin position="33"/>
        <end position="46"/>
    </location>
</feature>
<dbReference type="EMBL" id="LGRX02035799">
    <property type="protein sequence ID" value="KAK3233128.1"/>
    <property type="molecule type" value="Genomic_DNA"/>
</dbReference>
<feature type="compositionally biased region" description="Acidic residues" evidence="1">
    <location>
        <begin position="18"/>
        <end position="32"/>
    </location>
</feature>
<reference evidence="2 3" key="1">
    <citation type="journal article" date="2015" name="Genome Biol. Evol.">
        <title>Comparative Genomics of a Bacterivorous Green Alga Reveals Evolutionary Causalities and Consequences of Phago-Mixotrophic Mode of Nutrition.</title>
        <authorList>
            <person name="Burns J.A."/>
            <person name="Paasch A."/>
            <person name="Narechania A."/>
            <person name="Kim E."/>
        </authorList>
    </citation>
    <scope>NUCLEOTIDE SEQUENCE [LARGE SCALE GENOMIC DNA]</scope>
    <source>
        <strain evidence="2 3">PLY_AMNH</strain>
    </source>
</reference>
<evidence type="ECO:0000256" key="1">
    <source>
        <dbReference type="SAM" id="MobiDB-lite"/>
    </source>
</evidence>
<feature type="region of interest" description="Disordered" evidence="1">
    <location>
        <begin position="1"/>
        <end position="77"/>
    </location>
</feature>
<comment type="caution">
    <text evidence="2">The sequence shown here is derived from an EMBL/GenBank/DDBJ whole genome shotgun (WGS) entry which is preliminary data.</text>
</comment>